<feature type="domain" description="Heterokaryon incompatibility" evidence="1">
    <location>
        <begin position="47"/>
        <end position="131"/>
    </location>
</feature>
<sequence>MATIYKRRLCGNAAGDTIRLVDISPGPSGAPLECRLRYAVLGDMPVYDAISYCWGGQAPTVSIMCDGRPSKITQNLHDAFSTFRITDSTVTFWADALCINQKDNKEKSYQVSLMWKIFSQARQVRVWLGPDQGG</sequence>
<dbReference type="Pfam" id="PF06985">
    <property type="entry name" value="HET"/>
    <property type="match status" value="1"/>
</dbReference>
<protein>
    <submittedName>
        <fullName evidence="2">Heterokaryon incompatibility protein-domain-containing protein</fullName>
    </submittedName>
</protein>
<organism evidence="2 3">
    <name type="scientific">Lasiosphaeris hirsuta</name>
    <dbReference type="NCBI Taxonomy" id="260670"/>
    <lineage>
        <taxon>Eukaryota</taxon>
        <taxon>Fungi</taxon>
        <taxon>Dikarya</taxon>
        <taxon>Ascomycota</taxon>
        <taxon>Pezizomycotina</taxon>
        <taxon>Sordariomycetes</taxon>
        <taxon>Sordariomycetidae</taxon>
        <taxon>Sordariales</taxon>
        <taxon>Lasiosphaeriaceae</taxon>
        <taxon>Lasiosphaeris</taxon>
    </lineage>
</organism>
<name>A0AA40BB39_9PEZI</name>
<evidence type="ECO:0000313" key="2">
    <source>
        <dbReference type="EMBL" id="KAK0730916.1"/>
    </source>
</evidence>
<dbReference type="PANTHER" id="PTHR24148">
    <property type="entry name" value="ANKYRIN REPEAT DOMAIN-CONTAINING PROTEIN 39 HOMOLOG-RELATED"/>
    <property type="match status" value="1"/>
</dbReference>
<keyword evidence="3" id="KW-1185">Reference proteome</keyword>
<reference evidence="2" key="1">
    <citation type="submission" date="2023-06" db="EMBL/GenBank/DDBJ databases">
        <title>Genome-scale phylogeny and comparative genomics of the fungal order Sordariales.</title>
        <authorList>
            <consortium name="Lawrence Berkeley National Laboratory"/>
            <person name="Hensen N."/>
            <person name="Bonometti L."/>
            <person name="Westerberg I."/>
            <person name="Brannstrom I.O."/>
            <person name="Guillou S."/>
            <person name="Cros-Aarteil S."/>
            <person name="Calhoun S."/>
            <person name="Haridas S."/>
            <person name="Kuo A."/>
            <person name="Mondo S."/>
            <person name="Pangilinan J."/>
            <person name="Riley R."/>
            <person name="Labutti K."/>
            <person name="Andreopoulos B."/>
            <person name="Lipzen A."/>
            <person name="Chen C."/>
            <person name="Yanf M."/>
            <person name="Daum C."/>
            <person name="Ng V."/>
            <person name="Clum A."/>
            <person name="Steindorff A."/>
            <person name="Ohm R."/>
            <person name="Martin F."/>
            <person name="Silar P."/>
            <person name="Natvig D."/>
            <person name="Lalanne C."/>
            <person name="Gautier V."/>
            <person name="Ament-Velasquez S.L."/>
            <person name="Kruys A."/>
            <person name="Hutchinson M.I."/>
            <person name="Powell A.J."/>
            <person name="Barry K."/>
            <person name="Miller A.N."/>
            <person name="Grigoriev I.V."/>
            <person name="Debuchy R."/>
            <person name="Gladieux P."/>
            <person name="Thoren M.H."/>
            <person name="Johannesson H."/>
        </authorList>
    </citation>
    <scope>NUCLEOTIDE SEQUENCE</scope>
    <source>
        <strain evidence="2">SMH4607-1</strain>
    </source>
</reference>
<dbReference type="AlphaFoldDB" id="A0AA40BB39"/>
<dbReference type="PANTHER" id="PTHR24148:SF64">
    <property type="entry name" value="HETEROKARYON INCOMPATIBILITY DOMAIN-CONTAINING PROTEIN"/>
    <property type="match status" value="1"/>
</dbReference>
<accession>A0AA40BB39</accession>
<feature type="non-terminal residue" evidence="2">
    <location>
        <position position="134"/>
    </location>
</feature>
<gene>
    <name evidence="2" type="ORF">B0H67DRAFT_478766</name>
</gene>
<dbReference type="Proteomes" id="UP001172102">
    <property type="component" value="Unassembled WGS sequence"/>
</dbReference>
<evidence type="ECO:0000259" key="1">
    <source>
        <dbReference type="Pfam" id="PF06985"/>
    </source>
</evidence>
<dbReference type="EMBL" id="JAUKUA010000001">
    <property type="protein sequence ID" value="KAK0730916.1"/>
    <property type="molecule type" value="Genomic_DNA"/>
</dbReference>
<dbReference type="InterPro" id="IPR010730">
    <property type="entry name" value="HET"/>
</dbReference>
<comment type="caution">
    <text evidence="2">The sequence shown here is derived from an EMBL/GenBank/DDBJ whole genome shotgun (WGS) entry which is preliminary data.</text>
</comment>
<evidence type="ECO:0000313" key="3">
    <source>
        <dbReference type="Proteomes" id="UP001172102"/>
    </source>
</evidence>
<proteinExistence type="predicted"/>
<dbReference type="InterPro" id="IPR052895">
    <property type="entry name" value="HetReg/Transcr_Mod"/>
</dbReference>